<dbReference type="EMBL" id="CM004477">
    <property type="protein sequence ID" value="OCT74059.1"/>
    <property type="molecule type" value="Genomic_DNA"/>
</dbReference>
<accession>A0A974HDK4</accession>
<sequence length="132" mass="14761">MTLAPSMFKAGSSSETWLHSRGMYRCGSTWCVTCKVVVISDTFECSVTRETDQIKSYINCNTKAVVYLITSGENTPVSRHFQECNSGNVELVSVQDTERVTLDQRGGDLQTKLLRREVQIVYEAAPRSKLSV</sequence>
<evidence type="ECO:0000313" key="2">
    <source>
        <dbReference type="Proteomes" id="UP000694892"/>
    </source>
</evidence>
<organism evidence="1 2">
    <name type="scientific">Xenopus laevis</name>
    <name type="common">African clawed frog</name>
    <dbReference type="NCBI Taxonomy" id="8355"/>
    <lineage>
        <taxon>Eukaryota</taxon>
        <taxon>Metazoa</taxon>
        <taxon>Chordata</taxon>
        <taxon>Craniata</taxon>
        <taxon>Vertebrata</taxon>
        <taxon>Euteleostomi</taxon>
        <taxon>Amphibia</taxon>
        <taxon>Batrachia</taxon>
        <taxon>Anura</taxon>
        <taxon>Pipoidea</taxon>
        <taxon>Pipidae</taxon>
        <taxon>Xenopodinae</taxon>
        <taxon>Xenopus</taxon>
        <taxon>Xenopus</taxon>
    </lineage>
</organism>
<reference evidence="2" key="1">
    <citation type="journal article" date="2016" name="Nature">
        <title>Genome evolution in the allotetraploid frog Xenopus laevis.</title>
        <authorList>
            <person name="Session A.M."/>
            <person name="Uno Y."/>
            <person name="Kwon T."/>
            <person name="Chapman J.A."/>
            <person name="Toyoda A."/>
            <person name="Takahashi S."/>
            <person name="Fukui A."/>
            <person name="Hikosaka A."/>
            <person name="Suzuki A."/>
            <person name="Kondo M."/>
            <person name="van Heeringen S.J."/>
            <person name="Quigley I."/>
            <person name="Heinz S."/>
            <person name="Ogino H."/>
            <person name="Ochi H."/>
            <person name="Hellsten U."/>
            <person name="Lyons J.B."/>
            <person name="Simakov O."/>
            <person name="Putnam N."/>
            <person name="Stites J."/>
            <person name="Kuroki Y."/>
            <person name="Tanaka T."/>
            <person name="Michiue T."/>
            <person name="Watanabe M."/>
            <person name="Bogdanovic O."/>
            <person name="Lister R."/>
            <person name="Georgiou G."/>
            <person name="Paranjpe S.S."/>
            <person name="van Kruijsbergen I."/>
            <person name="Shu S."/>
            <person name="Carlson J."/>
            <person name="Kinoshita T."/>
            <person name="Ohta Y."/>
            <person name="Mawaribuchi S."/>
            <person name="Jenkins J."/>
            <person name="Grimwood J."/>
            <person name="Schmutz J."/>
            <person name="Mitros T."/>
            <person name="Mozaffari S.V."/>
            <person name="Suzuki Y."/>
            <person name="Haramoto Y."/>
            <person name="Yamamoto T.S."/>
            <person name="Takagi C."/>
            <person name="Heald R."/>
            <person name="Miller K."/>
            <person name="Haudenschild C."/>
            <person name="Kitzman J."/>
            <person name="Nakayama T."/>
            <person name="Izutsu Y."/>
            <person name="Robert J."/>
            <person name="Fortriede J."/>
            <person name="Burns K."/>
            <person name="Lotay V."/>
            <person name="Karimi K."/>
            <person name="Yasuoka Y."/>
            <person name="Dichmann D.S."/>
            <person name="Flajnik M.F."/>
            <person name="Houston D.W."/>
            <person name="Shendure J."/>
            <person name="DuPasquier L."/>
            <person name="Vize P.D."/>
            <person name="Zorn A.M."/>
            <person name="Ito M."/>
            <person name="Marcotte E.M."/>
            <person name="Wallingford J.B."/>
            <person name="Ito Y."/>
            <person name="Asashima M."/>
            <person name="Ueno N."/>
            <person name="Matsuda Y."/>
            <person name="Veenstra G.J."/>
            <person name="Fujiyama A."/>
            <person name="Harland R.M."/>
            <person name="Taira M."/>
            <person name="Rokhsar D.S."/>
        </authorList>
    </citation>
    <scope>NUCLEOTIDE SEQUENCE [LARGE SCALE GENOMIC DNA]</scope>
    <source>
        <strain evidence="2">J</strain>
    </source>
</reference>
<gene>
    <name evidence="1" type="ORF">XELAEV_18033022mg</name>
</gene>
<proteinExistence type="predicted"/>
<evidence type="ECO:0000313" key="1">
    <source>
        <dbReference type="EMBL" id="OCT74059.1"/>
    </source>
</evidence>
<dbReference type="Proteomes" id="UP000694892">
    <property type="component" value="Chromosome 6S"/>
</dbReference>
<protein>
    <submittedName>
        <fullName evidence="1">Uncharacterized protein</fullName>
    </submittedName>
</protein>
<dbReference type="AlphaFoldDB" id="A0A974HDK4"/>
<name>A0A974HDK4_XENLA</name>